<name>A0A937X566_9BACT</name>
<organism evidence="1 2">
    <name type="scientific">Candidatus Tanganyikabacteria bacterium</name>
    <dbReference type="NCBI Taxonomy" id="2961651"/>
    <lineage>
        <taxon>Bacteria</taxon>
        <taxon>Bacillati</taxon>
        <taxon>Candidatus Sericytochromatia</taxon>
        <taxon>Candidatus Tanganyikabacteria</taxon>
    </lineage>
</organism>
<dbReference type="Proteomes" id="UP000703893">
    <property type="component" value="Unassembled WGS sequence"/>
</dbReference>
<comment type="caution">
    <text evidence="1">The sequence shown here is derived from an EMBL/GenBank/DDBJ whole genome shotgun (WGS) entry which is preliminary data.</text>
</comment>
<proteinExistence type="predicted"/>
<evidence type="ECO:0000313" key="2">
    <source>
        <dbReference type="Proteomes" id="UP000703893"/>
    </source>
</evidence>
<dbReference type="EMBL" id="VGJX01000949">
    <property type="protein sequence ID" value="MBM3276281.1"/>
    <property type="molecule type" value="Genomic_DNA"/>
</dbReference>
<gene>
    <name evidence="1" type="ORF">FJZ00_14095</name>
</gene>
<reference evidence="1 2" key="1">
    <citation type="submission" date="2019-03" db="EMBL/GenBank/DDBJ databases">
        <title>Lake Tanganyika Metagenome-Assembled Genomes (MAGs).</title>
        <authorList>
            <person name="Tran P."/>
        </authorList>
    </citation>
    <scope>NUCLEOTIDE SEQUENCE [LARGE SCALE GENOMIC DNA]</scope>
    <source>
        <strain evidence="1">K_DeepCast_65m_m2_236</strain>
    </source>
</reference>
<sequence length="92" mass="10396">MRKILSFLEPTLQITYNELYTELAGHLDVDLETAIRRFAPDEAVPALQYYRRQVCRRTQVRSLAEKLGVSPEVVFEACTPEGAGKLMEALPA</sequence>
<accession>A0A937X566</accession>
<protein>
    <submittedName>
        <fullName evidence="1">Uncharacterized protein</fullName>
    </submittedName>
</protein>
<dbReference type="AlphaFoldDB" id="A0A937X566"/>
<evidence type="ECO:0000313" key="1">
    <source>
        <dbReference type="EMBL" id="MBM3276281.1"/>
    </source>
</evidence>